<sequence length="512" mass="57108">MDITEFARAQVEHHEAELRTLYEQRAAAVGRKRVADDELARATAGSRAAALDLEEVDRMLAARIDLISHQNASLAPIHRLSQDILLLIFSATLPEPDLPSTPGGFDSIPNYTPSSFTVSAVCCGWRRLALSYPALWTSMHLDLTRSLKNLTEFSQTLLHRSGNLALCVRIFTHSAVDANSTRELENVLPKILSRSRWVQLLDPNVRARVSDPGGGPRRVPAQYSILKFFQLPTPRLQRLLIVGHHVLVDSAQLLPFTPVLQELRLFAYPLRNIPVAALRTLVDIRLSRDPEQEPTSMSFINAAAPRLRHLEIKGCLTRVAGPSPVTAPFVSLEVLCLDTWDRLSQFSSESLPAVTRLEIRFWTLDHVETIRVPSMPSLRAFRATVVSTWDGVIPVLGQLPQVETLTVSVSTLPSSAHTRPTSVLWRDWAVRGNLAILPRLHTLVLENVEFKEGDEVAHLFDFLEARAALERDVPTAPVVLERLILRQSGFPPWLVPRLEACVASVVIQTPNR</sequence>
<evidence type="ECO:0000313" key="2">
    <source>
        <dbReference type="Proteomes" id="UP000077266"/>
    </source>
</evidence>
<evidence type="ECO:0008006" key="3">
    <source>
        <dbReference type="Google" id="ProtNLM"/>
    </source>
</evidence>
<evidence type="ECO:0000313" key="1">
    <source>
        <dbReference type="EMBL" id="KZV85375.1"/>
    </source>
</evidence>
<dbReference type="SUPFAM" id="SSF52047">
    <property type="entry name" value="RNI-like"/>
    <property type="match status" value="1"/>
</dbReference>
<dbReference type="Gene3D" id="1.20.1280.50">
    <property type="match status" value="1"/>
</dbReference>
<keyword evidence="2" id="KW-1185">Reference proteome</keyword>
<accession>A0A165DUA9</accession>
<dbReference type="InterPro" id="IPR032675">
    <property type="entry name" value="LRR_dom_sf"/>
</dbReference>
<name>A0A165DUA9_EXIGL</name>
<reference evidence="1 2" key="1">
    <citation type="journal article" date="2016" name="Mol. Biol. Evol.">
        <title>Comparative Genomics of Early-Diverging Mushroom-Forming Fungi Provides Insights into the Origins of Lignocellulose Decay Capabilities.</title>
        <authorList>
            <person name="Nagy L.G."/>
            <person name="Riley R."/>
            <person name="Tritt A."/>
            <person name="Adam C."/>
            <person name="Daum C."/>
            <person name="Floudas D."/>
            <person name="Sun H."/>
            <person name="Yadav J.S."/>
            <person name="Pangilinan J."/>
            <person name="Larsson K.H."/>
            <person name="Matsuura K."/>
            <person name="Barry K."/>
            <person name="Labutti K."/>
            <person name="Kuo R."/>
            <person name="Ohm R.A."/>
            <person name="Bhattacharya S.S."/>
            <person name="Shirouzu T."/>
            <person name="Yoshinaga Y."/>
            <person name="Martin F.M."/>
            <person name="Grigoriev I.V."/>
            <person name="Hibbett D.S."/>
        </authorList>
    </citation>
    <scope>NUCLEOTIDE SEQUENCE [LARGE SCALE GENOMIC DNA]</scope>
    <source>
        <strain evidence="1 2">HHB12029</strain>
    </source>
</reference>
<dbReference type="Gene3D" id="3.80.10.10">
    <property type="entry name" value="Ribonuclease Inhibitor"/>
    <property type="match status" value="1"/>
</dbReference>
<protein>
    <recommendedName>
        <fullName evidence="3">F-box domain-containing protein</fullName>
    </recommendedName>
</protein>
<proteinExistence type="predicted"/>
<dbReference type="AlphaFoldDB" id="A0A165DUA9"/>
<organism evidence="1 2">
    <name type="scientific">Exidia glandulosa HHB12029</name>
    <dbReference type="NCBI Taxonomy" id="1314781"/>
    <lineage>
        <taxon>Eukaryota</taxon>
        <taxon>Fungi</taxon>
        <taxon>Dikarya</taxon>
        <taxon>Basidiomycota</taxon>
        <taxon>Agaricomycotina</taxon>
        <taxon>Agaricomycetes</taxon>
        <taxon>Auriculariales</taxon>
        <taxon>Exidiaceae</taxon>
        <taxon>Exidia</taxon>
    </lineage>
</organism>
<dbReference type="InParanoid" id="A0A165DUA9"/>
<dbReference type="OrthoDB" id="3365698at2759"/>
<dbReference type="STRING" id="1314781.A0A165DUA9"/>
<gene>
    <name evidence="1" type="ORF">EXIGLDRAFT_841554</name>
</gene>
<dbReference type="Proteomes" id="UP000077266">
    <property type="component" value="Unassembled WGS sequence"/>
</dbReference>
<dbReference type="EMBL" id="KV426191">
    <property type="protein sequence ID" value="KZV85375.1"/>
    <property type="molecule type" value="Genomic_DNA"/>
</dbReference>